<evidence type="ECO:0000313" key="2">
    <source>
        <dbReference type="EMBL" id="POH75178.1"/>
    </source>
</evidence>
<proteinExistence type="predicted"/>
<dbReference type="AlphaFoldDB" id="A0A2S4A167"/>
<comment type="caution">
    <text evidence="2">The sequence shown here is derived from an EMBL/GenBank/DDBJ whole genome shotgun (WGS) entry which is preliminary data.</text>
</comment>
<dbReference type="RefSeq" id="WP_103463836.1">
    <property type="nucleotide sequence ID" value="NZ_PPXC01000001.1"/>
</dbReference>
<gene>
    <name evidence="2" type="ORF">CVS27_00770</name>
</gene>
<feature type="signal peptide" evidence="1">
    <location>
        <begin position="1"/>
        <end position="24"/>
    </location>
</feature>
<keyword evidence="3" id="KW-1185">Reference proteome</keyword>
<reference evidence="2 3" key="1">
    <citation type="submission" date="2018-01" db="EMBL/GenBank/DDBJ databases">
        <title>Arthrobacter sp. nov., from glaciers in China.</title>
        <authorList>
            <person name="Liu Q."/>
            <person name="Xin Y.-H."/>
        </authorList>
    </citation>
    <scope>NUCLEOTIDE SEQUENCE [LARGE SCALE GENOMIC DNA]</scope>
    <source>
        <strain evidence="2 3">HLT2-12-2</strain>
    </source>
</reference>
<name>A0A2S4A167_ARTGL</name>
<accession>A0A2S4A167</accession>
<organism evidence="2 3">
    <name type="scientific">Arthrobacter glacialis</name>
    <dbReference type="NCBI Taxonomy" id="1664"/>
    <lineage>
        <taxon>Bacteria</taxon>
        <taxon>Bacillati</taxon>
        <taxon>Actinomycetota</taxon>
        <taxon>Actinomycetes</taxon>
        <taxon>Micrococcales</taxon>
        <taxon>Micrococcaceae</taxon>
        <taxon>Arthrobacter</taxon>
    </lineage>
</organism>
<evidence type="ECO:0000313" key="3">
    <source>
        <dbReference type="Proteomes" id="UP000237061"/>
    </source>
</evidence>
<dbReference type="Proteomes" id="UP000237061">
    <property type="component" value="Unassembled WGS sequence"/>
</dbReference>
<protein>
    <submittedName>
        <fullName evidence="2">Uncharacterized protein</fullName>
    </submittedName>
</protein>
<sequence>MKKILAAGAIALAMMFASVSPGMAAETATADKSSEVTFSPEVLKHAENATEFAPAGDESRAGFVPYATFQVTSKQPNTRMTNVLTSCRNPGGTCTLSKTVTQTASITAGGGISFSVLNANLGGGYSNAVALGVSCTSPKLSFGQVYNAYPMGTFVMFKYNGVAGTAFLPTGVDCRVAAG</sequence>
<keyword evidence="1" id="KW-0732">Signal</keyword>
<dbReference type="EMBL" id="PPXC01000001">
    <property type="protein sequence ID" value="POH75178.1"/>
    <property type="molecule type" value="Genomic_DNA"/>
</dbReference>
<feature type="chain" id="PRO_5015529799" evidence="1">
    <location>
        <begin position="25"/>
        <end position="179"/>
    </location>
</feature>
<evidence type="ECO:0000256" key="1">
    <source>
        <dbReference type="SAM" id="SignalP"/>
    </source>
</evidence>